<reference evidence="1 2" key="1">
    <citation type="submission" date="2021-03" db="EMBL/GenBank/DDBJ databases">
        <title>Thermosipho ferrireducens sp.nov., an anaerobic thermophilic iron-reducing bacterium isolated from a deep-sea hydrothermal sulfide deposits.</title>
        <authorList>
            <person name="Zeng X."/>
            <person name="Chen Y."/>
            <person name="Shao Z."/>
        </authorList>
    </citation>
    <scope>NUCLEOTIDE SEQUENCE [LARGE SCALE GENOMIC DNA]</scope>
    <source>
        <strain evidence="1 2">JL129W03</strain>
    </source>
</reference>
<evidence type="ECO:0000313" key="1">
    <source>
        <dbReference type="EMBL" id="QTA37593.1"/>
    </source>
</evidence>
<dbReference type="RefSeq" id="WP_207566317.1">
    <property type="nucleotide sequence ID" value="NZ_CP071446.1"/>
</dbReference>
<dbReference type="EMBL" id="CP071446">
    <property type="protein sequence ID" value="QTA37593.1"/>
    <property type="molecule type" value="Genomic_DNA"/>
</dbReference>
<name>A0ABX7S8I3_9BACT</name>
<keyword evidence="2" id="KW-1185">Reference proteome</keyword>
<protein>
    <recommendedName>
        <fullName evidence="3">Cation antiporter</fullName>
    </recommendedName>
</protein>
<dbReference type="Proteomes" id="UP000671862">
    <property type="component" value="Chromosome"/>
</dbReference>
<evidence type="ECO:0000313" key="2">
    <source>
        <dbReference type="Proteomes" id="UP000671862"/>
    </source>
</evidence>
<sequence>MLNLILTILFGSFFLTILTGIEYFFYNILISSALALIIYPGKFPFLRLIGTVAQKIPEAIIETVEIFFLKKETVYHLEYKDNFEMLERIIYITFTPKTLVFDHDEDYLYVHKIGSDNL</sequence>
<proteinExistence type="predicted"/>
<gene>
    <name evidence="1" type="ORF">JYK00_07625</name>
</gene>
<organism evidence="1 2">
    <name type="scientific">Thermosipho ferrireducens</name>
    <dbReference type="NCBI Taxonomy" id="2571116"/>
    <lineage>
        <taxon>Bacteria</taxon>
        <taxon>Thermotogati</taxon>
        <taxon>Thermotogota</taxon>
        <taxon>Thermotogae</taxon>
        <taxon>Thermotogales</taxon>
        <taxon>Fervidobacteriaceae</taxon>
        <taxon>Thermosipho</taxon>
    </lineage>
</organism>
<accession>A0ABX7S8I3</accession>
<evidence type="ECO:0008006" key="3">
    <source>
        <dbReference type="Google" id="ProtNLM"/>
    </source>
</evidence>